<sequence>GKVDQITFTKINAKSVFISSISCPCIFTLKEQQCWSELDDIAPTLNSKSIKELSITATTDLFRPCESAMVPSKIRISSLNPLAKHLTDKLKLFFTSNMRTSTVASTACKRRDKVMSTEPQSSAM</sequence>
<proteinExistence type="predicted"/>
<reference evidence="1" key="2">
    <citation type="submission" date="2022-06" db="UniProtKB">
        <authorList>
            <consortium name="EnsemblPlants"/>
        </authorList>
    </citation>
    <scope>IDENTIFICATION</scope>
</reference>
<reference evidence="2" key="1">
    <citation type="journal article" date="2013" name="Nature">
        <title>Draft genome of the wheat A-genome progenitor Triticum urartu.</title>
        <authorList>
            <person name="Ling H.Q."/>
            <person name="Zhao S."/>
            <person name="Liu D."/>
            <person name="Wang J."/>
            <person name="Sun H."/>
            <person name="Zhang C."/>
            <person name="Fan H."/>
            <person name="Li D."/>
            <person name="Dong L."/>
            <person name="Tao Y."/>
            <person name="Gao C."/>
            <person name="Wu H."/>
            <person name="Li Y."/>
            <person name="Cui Y."/>
            <person name="Guo X."/>
            <person name="Zheng S."/>
            <person name="Wang B."/>
            <person name="Yu K."/>
            <person name="Liang Q."/>
            <person name="Yang W."/>
            <person name="Lou X."/>
            <person name="Chen J."/>
            <person name="Feng M."/>
            <person name="Jian J."/>
            <person name="Zhang X."/>
            <person name="Luo G."/>
            <person name="Jiang Y."/>
            <person name="Liu J."/>
            <person name="Wang Z."/>
            <person name="Sha Y."/>
            <person name="Zhang B."/>
            <person name="Wu H."/>
            <person name="Tang D."/>
            <person name="Shen Q."/>
            <person name="Xue P."/>
            <person name="Zou S."/>
            <person name="Wang X."/>
            <person name="Liu X."/>
            <person name="Wang F."/>
            <person name="Yang Y."/>
            <person name="An X."/>
            <person name="Dong Z."/>
            <person name="Zhang K."/>
            <person name="Zhang X."/>
            <person name="Luo M.C."/>
            <person name="Dvorak J."/>
            <person name="Tong Y."/>
            <person name="Wang J."/>
            <person name="Yang H."/>
            <person name="Li Z."/>
            <person name="Wang D."/>
            <person name="Zhang A."/>
            <person name="Wang J."/>
        </authorList>
    </citation>
    <scope>NUCLEOTIDE SEQUENCE</scope>
    <source>
        <strain evidence="2">cv. G1812</strain>
    </source>
</reference>
<dbReference type="AlphaFoldDB" id="A0A8R7RAX9"/>
<evidence type="ECO:0000313" key="2">
    <source>
        <dbReference type="Proteomes" id="UP000015106"/>
    </source>
</evidence>
<name>A0A8R7RAX9_TRIUA</name>
<evidence type="ECO:0000313" key="1">
    <source>
        <dbReference type="EnsemblPlants" id="TuG1812S0002548000.01.T01.s_cds29568"/>
    </source>
</evidence>
<dbReference type="EnsemblPlants" id="TuG1812S0002548000.01.T01">
    <property type="protein sequence ID" value="TuG1812S0002548000.01.T01.s_cds29568"/>
    <property type="gene ID" value="TuG1812S0002548000.01"/>
</dbReference>
<accession>A0A8R7RAX9</accession>
<organism evidence="1 2">
    <name type="scientific">Triticum urartu</name>
    <name type="common">Red wild einkorn</name>
    <name type="synonym">Crithodium urartu</name>
    <dbReference type="NCBI Taxonomy" id="4572"/>
    <lineage>
        <taxon>Eukaryota</taxon>
        <taxon>Viridiplantae</taxon>
        <taxon>Streptophyta</taxon>
        <taxon>Embryophyta</taxon>
        <taxon>Tracheophyta</taxon>
        <taxon>Spermatophyta</taxon>
        <taxon>Magnoliopsida</taxon>
        <taxon>Liliopsida</taxon>
        <taxon>Poales</taxon>
        <taxon>Poaceae</taxon>
        <taxon>BOP clade</taxon>
        <taxon>Pooideae</taxon>
        <taxon>Triticodae</taxon>
        <taxon>Triticeae</taxon>
        <taxon>Triticinae</taxon>
        <taxon>Triticum</taxon>
    </lineage>
</organism>
<dbReference type="Proteomes" id="UP000015106">
    <property type="component" value="Unassembled WGS sequence"/>
</dbReference>
<dbReference type="Gramene" id="TuG1812S0002548000.01.T01">
    <property type="protein sequence ID" value="TuG1812S0002548000.01.T01.s_cds29568"/>
    <property type="gene ID" value="TuG1812S0002548000.01"/>
</dbReference>
<protein>
    <submittedName>
        <fullName evidence="1">Uncharacterized protein</fullName>
    </submittedName>
</protein>
<keyword evidence="2" id="KW-1185">Reference proteome</keyword>